<dbReference type="AlphaFoldDB" id="A0A0E9RWW1"/>
<sequence>MIHVFSYKTYTIYNYTRMKGTEIINQTAPEE</sequence>
<protein>
    <submittedName>
        <fullName evidence="1">Uncharacterized protein</fullName>
    </submittedName>
</protein>
<accession>A0A0E9RWW1</accession>
<organism evidence="1">
    <name type="scientific">Anguilla anguilla</name>
    <name type="common">European freshwater eel</name>
    <name type="synonym">Muraena anguilla</name>
    <dbReference type="NCBI Taxonomy" id="7936"/>
    <lineage>
        <taxon>Eukaryota</taxon>
        <taxon>Metazoa</taxon>
        <taxon>Chordata</taxon>
        <taxon>Craniata</taxon>
        <taxon>Vertebrata</taxon>
        <taxon>Euteleostomi</taxon>
        <taxon>Actinopterygii</taxon>
        <taxon>Neopterygii</taxon>
        <taxon>Teleostei</taxon>
        <taxon>Anguilliformes</taxon>
        <taxon>Anguillidae</taxon>
        <taxon>Anguilla</taxon>
    </lineage>
</organism>
<proteinExistence type="predicted"/>
<name>A0A0E9RWW1_ANGAN</name>
<reference evidence="1" key="2">
    <citation type="journal article" date="2015" name="Fish Shellfish Immunol.">
        <title>Early steps in the European eel (Anguilla anguilla)-Vibrio vulnificus interaction in the gills: Role of the RtxA13 toxin.</title>
        <authorList>
            <person name="Callol A."/>
            <person name="Pajuelo D."/>
            <person name="Ebbesson L."/>
            <person name="Teles M."/>
            <person name="MacKenzie S."/>
            <person name="Amaro C."/>
        </authorList>
    </citation>
    <scope>NUCLEOTIDE SEQUENCE</scope>
</reference>
<dbReference type="EMBL" id="GBXM01075245">
    <property type="protein sequence ID" value="JAH33332.1"/>
    <property type="molecule type" value="Transcribed_RNA"/>
</dbReference>
<reference evidence="1" key="1">
    <citation type="submission" date="2014-11" db="EMBL/GenBank/DDBJ databases">
        <authorList>
            <person name="Amaro Gonzalez C."/>
        </authorList>
    </citation>
    <scope>NUCLEOTIDE SEQUENCE</scope>
</reference>
<evidence type="ECO:0000313" key="1">
    <source>
        <dbReference type="EMBL" id="JAH33332.1"/>
    </source>
</evidence>